<protein>
    <submittedName>
        <fullName evidence="1">Uncharacterized protein</fullName>
    </submittedName>
</protein>
<reference evidence="1" key="2">
    <citation type="journal article" date="2015" name="Fish Shellfish Immunol.">
        <title>Early steps in the European eel (Anguilla anguilla)-Vibrio vulnificus interaction in the gills: Role of the RtxA13 toxin.</title>
        <authorList>
            <person name="Callol A."/>
            <person name="Pajuelo D."/>
            <person name="Ebbesson L."/>
            <person name="Teles M."/>
            <person name="MacKenzie S."/>
            <person name="Amaro C."/>
        </authorList>
    </citation>
    <scope>NUCLEOTIDE SEQUENCE</scope>
</reference>
<organism evidence="1">
    <name type="scientific">Anguilla anguilla</name>
    <name type="common">European freshwater eel</name>
    <name type="synonym">Muraena anguilla</name>
    <dbReference type="NCBI Taxonomy" id="7936"/>
    <lineage>
        <taxon>Eukaryota</taxon>
        <taxon>Metazoa</taxon>
        <taxon>Chordata</taxon>
        <taxon>Craniata</taxon>
        <taxon>Vertebrata</taxon>
        <taxon>Euteleostomi</taxon>
        <taxon>Actinopterygii</taxon>
        <taxon>Neopterygii</taxon>
        <taxon>Teleostei</taxon>
        <taxon>Anguilliformes</taxon>
        <taxon>Anguillidae</taxon>
        <taxon>Anguilla</taxon>
    </lineage>
</organism>
<proteinExistence type="predicted"/>
<accession>A0A0E9X2R1</accession>
<dbReference type="AlphaFoldDB" id="A0A0E9X2R1"/>
<reference evidence="1" key="1">
    <citation type="submission" date="2014-11" db="EMBL/GenBank/DDBJ databases">
        <authorList>
            <person name="Amaro Gonzalez C."/>
        </authorList>
    </citation>
    <scope>NUCLEOTIDE SEQUENCE</scope>
</reference>
<evidence type="ECO:0000313" key="1">
    <source>
        <dbReference type="EMBL" id="JAH96200.1"/>
    </source>
</evidence>
<name>A0A0E9X2R1_ANGAN</name>
<sequence length="72" mass="7922">MPRFDLVGFDERRAGGVWRRPAIGWLRAVCVFLTMQIAGSTTATISTAASTTICIKPLSRGLKLRSAWSRVL</sequence>
<dbReference type="EMBL" id="GBXM01012377">
    <property type="protein sequence ID" value="JAH96200.1"/>
    <property type="molecule type" value="Transcribed_RNA"/>
</dbReference>